<evidence type="ECO:0000256" key="8">
    <source>
        <dbReference type="HAMAP-Rule" id="MF_00154"/>
    </source>
</evidence>
<dbReference type="PANTHER" id="PTHR43448:SF2">
    <property type="entry name" value="PROTOHEME IX FARNESYLTRANSFERASE, MITOCHONDRIAL"/>
    <property type="match status" value="1"/>
</dbReference>
<dbReference type="InterPro" id="IPR000537">
    <property type="entry name" value="UbiA_prenyltransferase"/>
</dbReference>
<feature type="transmembrane region" description="Helical" evidence="8">
    <location>
        <begin position="223"/>
        <end position="243"/>
    </location>
</feature>
<sequence>MQNETIIRDITVADEKLTIKDVKAIIKLGLVQGNLIPTFAAAWLAIVMTGQSFLGSMPEVITMLLGSTLIMGGSCALNNFYDQDIDALMPSKMNRPSVTGKISSASILKLAVLLIVTGEIMLFMINTTTGVIGFLGVFGYVVLYSVWSKRHLVSNTIVGSFPGAVPPLIGWACIDPSLSKTAWMLFIIMFAWQPAHFYALAIKRQEEYRLAGIPMLPAVKGFSRTRLGMLLWVLALIPAPLFMGELGTVFVVLASLLNLGWLGLVLSGFRKGLNEEKWAMKMFIYSLNYLMLFFVMIVVVTLVQMI</sequence>
<feature type="transmembrane region" description="Helical" evidence="8">
    <location>
        <begin position="183"/>
        <end position="202"/>
    </location>
</feature>
<evidence type="ECO:0000256" key="1">
    <source>
        <dbReference type="ARBA" id="ARBA00004141"/>
    </source>
</evidence>
<dbReference type="Proteomes" id="UP001057381">
    <property type="component" value="Chromosome"/>
</dbReference>
<dbReference type="AlphaFoldDB" id="A0A9Q9F3R5"/>
<comment type="pathway">
    <text evidence="8">Porphyrin-containing compound metabolism; heme O biosynthesis; heme O from protoheme: step 1/1.</text>
</comment>
<keyword evidence="4 8" id="KW-1133">Transmembrane helix</keyword>
<dbReference type="GO" id="GO:0005886">
    <property type="term" value="C:plasma membrane"/>
    <property type="evidence" value="ECO:0007669"/>
    <property type="project" value="UniProtKB-SubCell"/>
</dbReference>
<evidence type="ECO:0000313" key="9">
    <source>
        <dbReference type="EMBL" id="UTH14549.1"/>
    </source>
</evidence>
<dbReference type="NCBIfam" id="TIGR01473">
    <property type="entry name" value="cyoE_ctaB"/>
    <property type="match status" value="1"/>
</dbReference>
<dbReference type="InterPro" id="IPR044878">
    <property type="entry name" value="UbiA_sf"/>
</dbReference>
<proteinExistence type="inferred from homology"/>
<name>A0A9Q9F3R5_9STAP</name>
<evidence type="ECO:0000313" key="10">
    <source>
        <dbReference type="Proteomes" id="UP001057381"/>
    </source>
</evidence>
<dbReference type="KEGG" id="mequ:KFV11_04100"/>
<evidence type="ECO:0000256" key="3">
    <source>
        <dbReference type="ARBA" id="ARBA00022692"/>
    </source>
</evidence>
<dbReference type="GO" id="GO:0008495">
    <property type="term" value="F:protoheme IX farnesyltransferase activity"/>
    <property type="evidence" value="ECO:0007669"/>
    <property type="project" value="UniProtKB-UniRule"/>
</dbReference>
<feature type="transmembrane region" description="Helical" evidence="8">
    <location>
        <begin position="249"/>
        <end position="270"/>
    </location>
</feature>
<dbReference type="Gene3D" id="1.10.357.140">
    <property type="entry name" value="UbiA prenyltransferase"/>
    <property type="match status" value="1"/>
</dbReference>
<feature type="transmembrane region" description="Helical" evidence="8">
    <location>
        <begin position="131"/>
        <end position="147"/>
    </location>
</feature>
<comment type="subunit">
    <text evidence="8">Interacts with CtaA.</text>
</comment>
<accession>A0A9Q9F3R5</accession>
<dbReference type="EC" id="2.5.1.141" evidence="8"/>
<keyword evidence="5 8" id="KW-0350">Heme biosynthesis</keyword>
<dbReference type="HAMAP" id="MF_00154">
    <property type="entry name" value="CyoE_CtaB"/>
    <property type="match status" value="1"/>
</dbReference>
<feature type="transmembrane region" description="Helical" evidence="8">
    <location>
        <begin position="102"/>
        <end position="125"/>
    </location>
</feature>
<keyword evidence="3 8" id="KW-0812">Transmembrane</keyword>
<protein>
    <recommendedName>
        <fullName evidence="8">Protoheme IX farnesyltransferase</fullName>
        <ecNumber evidence="8">2.5.1.141</ecNumber>
    </recommendedName>
    <alternativeName>
        <fullName evidence="8">Heme B farnesyltransferase</fullName>
    </alternativeName>
    <alternativeName>
        <fullName evidence="8">Heme O synthase</fullName>
    </alternativeName>
</protein>
<keyword evidence="2 8" id="KW-0808">Transferase</keyword>
<comment type="similarity">
    <text evidence="8">Belongs to the UbiA prenyltransferase family. Protoheme IX farnesyltransferase subfamily.</text>
</comment>
<feature type="transmembrane region" description="Helical" evidence="8">
    <location>
        <begin position="152"/>
        <end position="171"/>
    </location>
</feature>
<dbReference type="InterPro" id="IPR006369">
    <property type="entry name" value="Protohaem_IX_farnesylTrfase"/>
</dbReference>
<feature type="transmembrane region" description="Helical" evidence="8">
    <location>
        <begin position="60"/>
        <end position="81"/>
    </location>
</feature>
<evidence type="ECO:0000256" key="7">
    <source>
        <dbReference type="ARBA" id="ARBA00047690"/>
    </source>
</evidence>
<evidence type="ECO:0000256" key="6">
    <source>
        <dbReference type="ARBA" id="ARBA00023136"/>
    </source>
</evidence>
<keyword evidence="8" id="KW-1003">Cell membrane</keyword>
<dbReference type="PANTHER" id="PTHR43448">
    <property type="entry name" value="PROTOHEME IX FARNESYLTRANSFERASE, MITOCHONDRIAL"/>
    <property type="match status" value="1"/>
</dbReference>
<evidence type="ECO:0000256" key="4">
    <source>
        <dbReference type="ARBA" id="ARBA00022989"/>
    </source>
</evidence>
<comment type="catalytic activity">
    <reaction evidence="7 8">
        <text>heme b + (2E,6E)-farnesyl diphosphate + H2O = Fe(II)-heme o + diphosphate</text>
        <dbReference type="Rhea" id="RHEA:28070"/>
        <dbReference type="ChEBI" id="CHEBI:15377"/>
        <dbReference type="ChEBI" id="CHEBI:33019"/>
        <dbReference type="ChEBI" id="CHEBI:60344"/>
        <dbReference type="ChEBI" id="CHEBI:60530"/>
        <dbReference type="ChEBI" id="CHEBI:175763"/>
        <dbReference type="EC" id="2.5.1.141"/>
    </reaction>
</comment>
<dbReference type="Pfam" id="PF01040">
    <property type="entry name" value="UbiA"/>
    <property type="match status" value="1"/>
</dbReference>
<reference evidence="9" key="1">
    <citation type="submission" date="2021-04" db="EMBL/GenBank/DDBJ databases">
        <title>Complete Genome Sequences of Macrococcus spp. from dog and cattle.</title>
        <authorList>
            <person name="Schwendener S."/>
            <person name="Perreten V."/>
        </authorList>
    </citation>
    <scope>NUCLEOTIDE SEQUENCE</scope>
    <source>
        <strain evidence="9">Epi0143-OL</strain>
    </source>
</reference>
<feature type="transmembrane region" description="Helical" evidence="8">
    <location>
        <begin position="282"/>
        <end position="303"/>
    </location>
</feature>
<comment type="function">
    <text evidence="8">Converts heme B (protoheme IX) to heme O by substitution of the vinyl group on carbon 2 of heme B porphyrin ring with a hydroxyethyl farnesyl side group.</text>
</comment>
<dbReference type="EMBL" id="CP073809">
    <property type="protein sequence ID" value="UTH14549.1"/>
    <property type="molecule type" value="Genomic_DNA"/>
</dbReference>
<feature type="transmembrane region" description="Helical" evidence="8">
    <location>
        <begin position="35"/>
        <end position="54"/>
    </location>
</feature>
<dbReference type="GO" id="GO:0048034">
    <property type="term" value="P:heme O biosynthetic process"/>
    <property type="evidence" value="ECO:0007669"/>
    <property type="project" value="UniProtKB-UniRule"/>
</dbReference>
<comment type="subcellular location">
    <subcellularLocation>
        <location evidence="8">Cell membrane</location>
        <topology evidence="8">Multi-pass membrane protein</topology>
    </subcellularLocation>
    <subcellularLocation>
        <location evidence="1">Membrane</location>
        <topology evidence="1">Multi-pass membrane protein</topology>
    </subcellularLocation>
</comment>
<gene>
    <name evidence="8" type="primary">ctaB</name>
    <name evidence="9" type="ORF">KFV11_04100</name>
</gene>
<evidence type="ECO:0000256" key="2">
    <source>
        <dbReference type="ARBA" id="ARBA00022679"/>
    </source>
</evidence>
<comment type="miscellaneous">
    <text evidence="8">Carbon 2 of the heme B porphyrin ring is defined according to the Fischer nomenclature.</text>
</comment>
<keyword evidence="6 8" id="KW-0472">Membrane</keyword>
<dbReference type="RefSeq" id="WP_254250410.1">
    <property type="nucleotide sequence ID" value="NZ_CP073809.1"/>
</dbReference>
<dbReference type="CDD" id="cd13957">
    <property type="entry name" value="PT_UbiA_Cox10"/>
    <property type="match status" value="1"/>
</dbReference>
<evidence type="ECO:0000256" key="5">
    <source>
        <dbReference type="ARBA" id="ARBA00023133"/>
    </source>
</evidence>
<organism evidence="9 10">
    <name type="scientific">Macrococcus equipercicus</name>
    <dbReference type="NCBI Taxonomy" id="69967"/>
    <lineage>
        <taxon>Bacteria</taxon>
        <taxon>Bacillati</taxon>
        <taxon>Bacillota</taxon>
        <taxon>Bacilli</taxon>
        <taxon>Bacillales</taxon>
        <taxon>Staphylococcaceae</taxon>
        <taxon>Macrococcus</taxon>
    </lineage>
</organism>